<keyword evidence="1" id="KW-1133">Transmembrane helix</keyword>
<name>A0A8S3RJV0_MYTED</name>
<keyword evidence="1" id="KW-0472">Membrane</keyword>
<protein>
    <submittedName>
        <fullName evidence="2">Uncharacterized protein</fullName>
    </submittedName>
</protein>
<gene>
    <name evidence="2" type="ORF">MEDL_22547</name>
</gene>
<keyword evidence="1" id="KW-0812">Transmembrane</keyword>
<dbReference type="AlphaFoldDB" id="A0A8S3RJV0"/>
<dbReference type="EMBL" id="CAJPWZ010001105">
    <property type="protein sequence ID" value="CAG2208354.1"/>
    <property type="molecule type" value="Genomic_DNA"/>
</dbReference>
<sequence>MYVQKLLTGRQQVFKPNRVKTTRMYALSVIGLGISLVFISIITQKTEAQNCSDTNVQSCLLAYNSVKSQAVQDKNKICSAGNIYLQCLNKVSPDCDVDETITEARKELSQNGCVSKPFSLARKSKKKKKKKDGDDDDDDGDDNNFSGAGSIHLNLAVIGLGLTFYSLV</sequence>
<reference evidence="2" key="1">
    <citation type="submission" date="2021-03" db="EMBL/GenBank/DDBJ databases">
        <authorList>
            <person name="Bekaert M."/>
        </authorList>
    </citation>
    <scope>NUCLEOTIDE SEQUENCE</scope>
</reference>
<accession>A0A8S3RJV0</accession>
<evidence type="ECO:0000313" key="3">
    <source>
        <dbReference type="Proteomes" id="UP000683360"/>
    </source>
</evidence>
<comment type="caution">
    <text evidence="2">The sequence shown here is derived from an EMBL/GenBank/DDBJ whole genome shotgun (WGS) entry which is preliminary data.</text>
</comment>
<evidence type="ECO:0000256" key="1">
    <source>
        <dbReference type="SAM" id="Phobius"/>
    </source>
</evidence>
<proteinExistence type="predicted"/>
<feature type="transmembrane region" description="Helical" evidence="1">
    <location>
        <begin position="24"/>
        <end position="42"/>
    </location>
</feature>
<organism evidence="2 3">
    <name type="scientific">Mytilus edulis</name>
    <name type="common">Blue mussel</name>
    <dbReference type="NCBI Taxonomy" id="6550"/>
    <lineage>
        <taxon>Eukaryota</taxon>
        <taxon>Metazoa</taxon>
        <taxon>Spiralia</taxon>
        <taxon>Lophotrochozoa</taxon>
        <taxon>Mollusca</taxon>
        <taxon>Bivalvia</taxon>
        <taxon>Autobranchia</taxon>
        <taxon>Pteriomorphia</taxon>
        <taxon>Mytilida</taxon>
        <taxon>Mytiloidea</taxon>
        <taxon>Mytilidae</taxon>
        <taxon>Mytilinae</taxon>
        <taxon>Mytilus</taxon>
    </lineage>
</organism>
<keyword evidence="3" id="KW-1185">Reference proteome</keyword>
<dbReference type="OrthoDB" id="6116105at2759"/>
<dbReference type="EMBL" id="CAJPWZ010001105">
    <property type="protein sequence ID" value="CAG2208355.1"/>
    <property type="molecule type" value="Genomic_DNA"/>
</dbReference>
<evidence type="ECO:0000313" key="2">
    <source>
        <dbReference type="EMBL" id="CAG2208355.1"/>
    </source>
</evidence>
<dbReference type="Proteomes" id="UP000683360">
    <property type="component" value="Unassembled WGS sequence"/>
</dbReference>